<organism evidence="1 2">
    <name type="scientific">Candidatus Methanogaster sp</name>
    <dbReference type="NCBI Taxonomy" id="3386292"/>
    <lineage>
        <taxon>Archaea</taxon>
        <taxon>Methanobacteriati</taxon>
        <taxon>Methanobacteriota</taxon>
        <taxon>Stenosarchaea group</taxon>
        <taxon>Methanomicrobia</taxon>
        <taxon>Methanosarcinales</taxon>
        <taxon>ANME-2 cluster</taxon>
        <taxon>Candidatus Methanogasteraceae</taxon>
        <taxon>Candidatus Methanogaster</taxon>
    </lineage>
</organism>
<protein>
    <submittedName>
        <fullName evidence="1">Uncharacterized protein</fullName>
    </submittedName>
</protein>
<reference evidence="1" key="1">
    <citation type="submission" date="2018-01" db="EMBL/GenBank/DDBJ databases">
        <authorList>
            <person name="Krukenberg V."/>
        </authorList>
    </citation>
    <scope>NUCLEOTIDE SEQUENCE</scope>
    <source>
        <strain evidence="1">E20ANME2</strain>
    </source>
</reference>
<comment type="caution">
    <text evidence="1">The sequence shown here is derived from an EMBL/GenBank/DDBJ whole genome shotgun (WGS) entry which is preliminary data.</text>
</comment>
<gene>
    <name evidence="1" type="ORF">C4B59_09995</name>
</gene>
<evidence type="ECO:0000313" key="2">
    <source>
        <dbReference type="Proteomes" id="UP000248329"/>
    </source>
</evidence>
<sequence>MMEVTQTIDDLSPFNHKPFSNVISEIEKLMSQSNRVFLLGAGCSCCAGLPLTSELTKKVLQELDADSLTKTLLLSVEQCFKGSEEATIEDYMSELVDSLAIVQRREGRGASEVTVNIGDKPHGVADLHSALDEIKQKISDCIDQPLDLSIHQQFVRAVHRTLRAGKTGSLKATDYVILNYDTLIEDALALECLSYADGFRGGAMGWWDKEAFNADGMDARVLKIHGSIDWCLVGDATLPRRMHPKNTFKNVDPKEKVLIWPAATKYRETQLDPYAQLMENMRCSLSPSIGSEVVLTICGYSFGDSHINIEIDRALHESDGRLTLLIFTELDEPEGQMNKWFG</sequence>
<dbReference type="EMBL" id="PQXF01000019">
    <property type="protein sequence ID" value="PXF60040.1"/>
    <property type="molecule type" value="Genomic_DNA"/>
</dbReference>
<dbReference type="Proteomes" id="UP000248329">
    <property type="component" value="Unassembled WGS sequence"/>
</dbReference>
<proteinExistence type="predicted"/>
<accession>A0AC61L1W1</accession>
<name>A0AC61L1W1_9EURY</name>
<evidence type="ECO:0000313" key="1">
    <source>
        <dbReference type="EMBL" id="PXF60040.1"/>
    </source>
</evidence>